<dbReference type="Gene3D" id="3.40.50.150">
    <property type="entry name" value="Vaccinia Virus protein VP39"/>
    <property type="match status" value="1"/>
</dbReference>
<evidence type="ECO:0000313" key="4">
    <source>
        <dbReference type="Proteomes" id="UP000319619"/>
    </source>
</evidence>
<accession>A0A532V305</accession>
<dbReference type="AlphaFoldDB" id="A0A532V305"/>
<dbReference type="PANTHER" id="PTHR44068">
    <property type="entry name" value="ZGC:194242"/>
    <property type="match status" value="1"/>
</dbReference>
<gene>
    <name evidence="3" type="ORF">CEE37_03255</name>
</gene>
<dbReference type="Pfam" id="PF08241">
    <property type="entry name" value="Methyltransf_11"/>
    <property type="match status" value="1"/>
</dbReference>
<sequence length="206" mass="22747">MYLPPKHHVPVLEDPIAYYYIPIFRSFFIKRLTMCLDLLPQGKIPMLLDVGCGTGIILPELIQRTGGTVWAIDSFLQDQSLKGMMKAEGIRTPLAAADLLQLPFADYSFDAVLLISVLEHIENLSGAAEEIFRVLKPGGTCVAGFPTKNSITDKLLGGSTGFHVSTHLQILDALKERSSLFREIHFPAFVPLNLSLYTACCGRKPE</sequence>
<dbReference type="CDD" id="cd02440">
    <property type="entry name" value="AdoMet_MTases"/>
    <property type="match status" value="1"/>
</dbReference>
<dbReference type="SUPFAM" id="SSF53335">
    <property type="entry name" value="S-adenosyl-L-methionine-dependent methyltransferases"/>
    <property type="match status" value="1"/>
</dbReference>
<dbReference type="InterPro" id="IPR029063">
    <property type="entry name" value="SAM-dependent_MTases_sf"/>
</dbReference>
<name>A0A532V305_UNCL8</name>
<feature type="domain" description="Methyltransferase type 11" evidence="2">
    <location>
        <begin position="48"/>
        <end position="142"/>
    </location>
</feature>
<organism evidence="3 4">
    <name type="scientific">candidate division LCP-89 bacterium B3_LCP</name>
    <dbReference type="NCBI Taxonomy" id="2012998"/>
    <lineage>
        <taxon>Bacteria</taxon>
        <taxon>Pseudomonadati</taxon>
        <taxon>Bacteria division LCP-89</taxon>
    </lineage>
</organism>
<dbReference type="InterPro" id="IPR050447">
    <property type="entry name" value="Erg6_SMT_methyltransf"/>
</dbReference>
<keyword evidence="1" id="KW-0808">Transferase</keyword>
<evidence type="ECO:0000313" key="3">
    <source>
        <dbReference type="EMBL" id="TKJ41596.1"/>
    </source>
</evidence>
<dbReference type="PANTHER" id="PTHR44068:SF11">
    <property type="entry name" value="GERANYL DIPHOSPHATE 2-C-METHYLTRANSFERASE"/>
    <property type="match status" value="1"/>
</dbReference>
<dbReference type="GO" id="GO:0008757">
    <property type="term" value="F:S-adenosylmethionine-dependent methyltransferase activity"/>
    <property type="evidence" value="ECO:0007669"/>
    <property type="project" value="InterPro"/>
</dbReference>
<dbReference type="EMBL" id="NJBN01000002">
    <property type="protein sequence ID" value="TKJ41596.1"/>
    <property type="molecule type" value="Genomic_DNA"/>
</dbReference>
<dbReference type="InterPro" id="IPR013216">
    <property type="entry name" value="Methyltransf_11"/>
</dbReference>
<protein>
    <recommendedName>
        <fullName evidence="2">Methyltransferase type 11 domain-containing protein</fullName>
    </recommendedName>
</protein>
<evidence type="ECO:0000256" key="1">
    <source>
        <dbReference type="ARBA" id="ARBA00022679"/>
    </source>
</evidence>
<evidence type="ECO:0000259" key="2">
    <source>
        <dbReference type="Pfam" id="PF08241"/>
    </source>
</evidence>
<dbReference type="Proteomes" id="UP000319619">
    <property type="component" value="Unassembled WGS sequence"/>
</dbReference>
<reference evidence="3 4" key="1">
    <citation type="submission" date="2017-06" db="EMBL/GenBank/DDBJ databases">
        <title>Novel microbial phyla capable of carbon fixation and sulfur reduction in deep-sea sediments.</title>
        <authorList>
            <person name="Huang J."/>
            <person name="Baker B."/>
            <person name="Wang Y."/>
        </authorList>
    </citation>
    <scope>NUCLEOTIDE SEQUENCE [LARGE SCALE GENOMIC DNA]</scope>
    <source>
        <strain evidence="3">B3_LCP</strain>
    </source>
</reference>
<comment type="caution">
    <text evidence="3">The sequence shown here is derived from an EMBL/GenBank/DDBJ whole genome shotgun (WGS) entry which is preliminary data.</text>
</comment>
<proteinExistence type="predicted"/>